<gene>
    <name evidence="4" type="ORF">Agub_g14020</name>
</gene>
<dbReference type="SUPFAM" id="SSF54928">
    <property type="entry name" value="RNA-binding domain, RBD"/>
    <property type="match status" value="1"/>
</dbReference>
<feature type="compositionally biased region" description="Basic and acidic residues" evidence="2">
    <location>
        <begin position="82"/>
        <end position="95"/>
    </location>
</feature>
<dbReference type="GO" id="GO:0006397">
    <property type="term" value="P:mRNA processing"/>
    <property type="evidence" value="ECO:0007669"/>
    <property type="project" value="InterPro"/>
</dbReference>
<feature type="domain" description="RRM" evidence="3">
    <location>
        <begin position="130"/>
        <end position="207"/>
    </location>
</feature>
<evidence type="ECO:0000256" key="1">
    <source>
        <dbReference type="PROSITE-ProRule" id="PRU00176"/>
    </source>
</evidence>
<feature type="compositionally biased region" description="Basic and acidic residues" evidence="2">
    <location>
        <begin position="113"/>
        <end position="122"/>
    </location>
</feature>
<evidence type="ECO:0000313" key="5">
    <source>
        <dbReference type="Proteomes" id="UP001054857"/>
    </source>
</evidence>
<feature type="compositionally biased region" description="Basic and acidic residues" evidence="2">
    <location>
        <begin position="10"/>
        <end position="19"/>
    </location>
</feature>
<dbReference type="CDD" id="cd12283">
    <property type="entry name" value="RRM1_RBM39_like"/>
    <property type="match status" value="1"/>
</dbReference>
<organism evidence="4 5">
    <name type="scientific">Astrephomene gubernaculifera</name>
    <dbReference type="NCBI Taxonomy" id="47775"/>
    <lineage>
        <taxon>Eukaryota</taxon>
        <taxon>Viridiplantae</taxon>
        <taxon>Chlorophyta</taxon>
        <taxon>core chlorophytes</taxon>
        <taxon>Chlorophyceae</taxon>
        <taxon>CS clade</taxon>
        <taxon>Chlamydomonadales</taxon>
        <taxon>Astrephomenaceae</taxon>
        <taxon>Astrephomene</taxon>
    </lineage>
</organism>
<feature type="region of interest" description="Disordered" evidence="2">
    <location>
        <begin position="1"/>
        <end position="122"/>
    </location>
</feature>
<dbReference type="EMBL" id="BMAR01000052">
    <property type="protein sequence ID" value="GFR51597.1"/>
    <property type="molecule type" value="Genomic_DNA"/>
</dbReference>
<dbReference type="GO" id="GO:0005634">
    <property type="term" value="C:nucleus"/>
    <property type="evidence" value="ECO:0007669"/>
    <property type="project" value="InterPro"/>
</dbReference>
<evidence type="ECO:0000259" key="3">
    <source>
        <dbReference type="PROSITE" id="PS50102"/>
    </source>
</evidence>
<dbReference type="AlphaFoldDB" id="A0AAD3E331"/>
<reference evidence="4 5" key="1">
    <citation type="journal article" date="2021" name="Sci. Rep.">
        <title>Genome sequencing of the multicellular alga Astrephomene provides insights into convergent evolution of germ-soma differentiation.</title>
        <authorList>
            <person name="Yamashita S."/>
            <person name="Yamamoto K."/>
            <person name="Matsuzaki R."/>
            <person name="Suzuki S."/>
            <person name="Yamaguchi H."/>
            <person name="Hirooka S."/>
            <person name="Minakuchi Y."/>
            <person name="Miyagishima S."/>
            <person name="Kawachi M."/>
            <person name="Toyoda A."/>
            <person name="Nozaki H."/>
        </authorList>
    </citation>
    <scope>NUCLEOTIDE SEQUENCE [LARGE SCALE GENOMIC DNA]</scope>
    <source>
        <strain evidence="4 5">NIES-4017</strain>
    </source>
</reference>
<dbReference type="InterPro" id="IPR035979">
    <property type="entry name" value="RBD_domain_sf"/>
</dbReference>
<feature type="compositionally biased region" description="Low complexity" evidence="2">
    <location>
        <begin position="22"/>
        <end position="32"/>
    </location>
</feature>
<dbReference type="SMART" id="SM00360">
    <property type="entry name" value="RRM"/>
    <property type="match status" value="1"/>
</dbReference>
<evidence type="ECO:0000256" key="2">
    <source>
        <dbReference type="SAM" id="MobiDB-lite"/>
    </source>
</evidence>
<proteinExistence type="predicted"/>
<feature type="non-terminal residue" evidence="4">
    <location>
        <position position="1"/>
    </location>
</feature>
<dbReference type="PROSITE" id="PS50102">
    <property type="entry name" value="RRM"/>
    <property type="match status" value="2"/>
</dbReference>
<keyword evidence="5" id="KW-1185">Reference proteome</keyword>
<dbReference type="InterPro" id="IPR006509">
    <property type="entry name" value="RBM39_SF"/>
</dbReference>
<dbReference type="InterPro" id="IPR000504">
    <property type="entry name" value="RRM_dom"/>
</dbReference>
<evidence type="ECO:0000313" key="4">
    <source>
        <dbReference type="EMBL" id="GFR51597.1"/>
    </source>
</evidence>
<dbReference type="CDD" id="cd00590">
    <property type="entry name" value="RRM_SF"/>
    <property type="match status" value="1"/>
</dbReference>
<feature type="compositionally biased region" description="Basic residues" evidence="2">
    <location>
        <begin position="49"/>
        <end position="81"/>
    </location>
</feature>
<comment type="caution">
    <text evidence="4">The sequence shown here is derived from an EMBL/GenBank/DDBJ whole genome shotgun (WGS) entry which is preliminary data.</text>
</comment>
<name>A0AAD3E331_9CHLO</name>
<dbReference type="GO" id="GO:0003723">
    <property type="term" value="F:RNA binding"/>
    <property type="evidence" value="ECO:0007669"/>
    <property type="project" value="UniProtKB-UniRule"/>
</dbReference>
<dbReference type="Pfam" id="PF00076">
    <property type="entry name" value="RRM_1"/>
    <property type="match status" value="2"/>
</dbReference>
<accession>A0AAD3E331</accession>
<dbReference type="InterPro" id="IPR012677">
    <property type="entry name" value="Nucleotide-bd_a/b_plait_sf"/>
</dbReference>
<feature type="domain" description="RRM" evidence="3">
    <location>
        <begin position="254"/>
        <end position="310"/>
    </location>
</feature>
<dbReference type="Gene3D" id="3.30.70.330">
    <property type="match status" value="2"/>
</dbReference>
<dbReference type="PANTHER" id="PTHR48036">
    <property type="entry name" value="SPLICING FACTOR (PAD-1), PUTATIVE (AFU_ORTHOLOGUE AFUA_1G15810)-RELATED"/>
    <property type="match status" value="1"/>
</dbReference>
<keyword evidence="1" id="KW-0694">RNA-binding</keyword>
<dbReference type="Proteomes" id="UP001054857">
    <property type="component" value="Unassembled WGS sequence"/>
</dbReference>
<protein>
    <recommendedName>
        <fullName evidence="3">RRM domain-containing protein</fullName>
    </recommendedName>
</protein>
<sequence length="310" mass="34919">MEPAYDEYEYLERQVDAQRGDPSSSVHQPPHSSRSKSTGGTASDDDNNRRRRSRSRSRDRKSRRHSRSRSRSRDRRRRSRSRSRDRSRSYSDRYRSSYRSPPRRRSPTPPAERMAREKERELRELERATRTIFAYNLSLRADERDLFEFFSKVGRVVDIKLITDKNTKKSRGLAYIEFSKVEEVISAVALTGNILKGQPVMVKASEAEKNMAWEAAQQQKQSAQAATQQLLSSLASLGGGAQAAASTTAGTGPCWLNISNLHKDLGEPEVQQLFAPFGTLLAVQVVRDSAGRSTGTAHLQFAQMDAAARA</sequence>